<sequence length="168" mass="18927">MSTTPLYKLKTEDGQIVEVERKLLKFSTFINQKLIDAGCTDANCKEMEPIAVPCHSEALRLVIRWLNKHHTTLPKTTKVKYDRFSNWDKEFFKMETPRLFGLISASYALGIEDLMNMGCSTAAQLIKGKSTAEIRQIYGIKSDKEQMEEALANGGEGTSTATFTYDSD</sequence>
<dbReference type="Gene3D" id="3.30.710.10">
    <property type="entry name" value="Potassium Channel Kv1.1, Chain A"/>
    <property type="match status" value="1"/>
</dbReference>
<dbReference type="PANTHER" id="PTHR11165">
    <property type="entry name" value="SKP1"/>
    <property type="match status" value="1"/>
</dbReference>
<evidence type="ECO:0000256" key="3">
    <source>
        <dbReference type="PIRNR" id="PIRNR028729"/>
    </source>
</evidence>
<dbReference type="InterPro" id="IPR011333">
    <property type="entry name" value="SKP1/BTB/POZ_sf"/>
</dbReference>
<dbReference type="InterPro" id="IPR016072">
    <property type="entry name" value="Skp1_comp_dimer"/>
</dbReference>
<dbReference type="GO" id="GO:0006511">
    <property type="term" value="P:ubiquitin-dependent protein catabolic process"/>
    <property type="evidence" value="ECO:0007669"/>
    <property type="project" value="InterPro"/>
</dbReference>
<comment type="pathway">
    <text evidence="3">Protein modification; protein ubiquitination.</text>
</comment>
<dbReference type="STRING" id="1561998.A0A1I7TN86"/>
<feature type="domain" description="SKP1 component POZ" evidence="5">
    <location>
        <begin position="8"/>
        <end position="70"/>
    </location>
</feature>
<dbReference type="PIRSF" id="PIRSF028729">
    <property type="entry name" value="E3_ubiquit_lig_SCF_Skp"/>
    <property type="match status" value="1"/>
</dbReference>
<accession>A0A1I7TN86</accession>
<name>A0A1I7TN86_9PELO</name>
<dbReference type="Pfam" id="PF03931">
    <property type="entry name" value="Skp1_POZ"/>
    <property type="match status" value="1"/>
</dbReference>
<dbReference type="SMART" id="SM00512">
    <property type="entry name" value="Skp1"/>
    <property type="match status" value="1"/>
</dbReference>
<proteinExistence type="inferred from homology"/>
<comment type="similarity">
    <text evidence="1 3">Belongs to the SKP1 family.</text>
</comment>
<dbReference type="WBParaSite" id="Csp11.Scaffold629.g10117.t1">
    <property type="protein sequence ID" value="Csp11.Scaffold629.g10117.t1"/>
    <property type="gene ID" value="Csp11.Scaffold629.g10117"/>
</dbReference>
<evidence type="ECO:0000259" key="5">
    <source>
        <dbReference type="Pfam" id="PF03931"/>
    </source>
</evidence>
<dbReference type="UniPathway" id="UPA00143"/>
<dbReference type="GO" id="GO:0016567">
    <property type="term" value="P:protein ubiquitination"/>
    <property type="evidence" value="ECO:0007669"/>
    <property type="project" value="UniProtKB-UniPathway"/>
</dbReference>
<dbReference type="FunFam" id="3.30.710.10:FF:000124">
    <property type="entry name" value="Protein CBG09126"/>
    <property type="match status" value="1"/>
</dbReference>
<dbReference type="SUPFAM" id="SSF81382">
    <property type="entry name" value="Skp1 dimerisation domain-like"/>
    <property type="match status" value="1"/>
</dbReference>
<evidence type="ECO:0000259" key="4">
    <source>
        <dbReference type="Pfam" id="PF01466"/>
    </source>
</evidence>
<dbReference type="InterPro" id="IPR016073">
    <property type="entry name" value="Skp1_comp_POZ"/>
</dbReference>
<dbReference type="SUPFAM" id="SSF54695">
    <property type="entry name" value="POZ domain"/>
    <property type="match status" value="1"/>
</dbReference>
<dbReference type="InterPro" id="IPR001232">
    <property type="entry name" value="SKP1-like"/>
</dbReference>
<keyword evidence="6" id="KW-1185">Reference proteome</keyword>
<evidence type="ECO:0000313" key="6">
    <source>
        <dbReference type="Proteomes" id="UP000095282"/>
    </source>
</evidence>
<evidence type="ECO:0000313" key="7">
    <source>
        <dbReference type="WBParaSite" id="Csp11.Scaffold629.g10117.t1"/>
    </source>
</evidence>
<evidence type="ECO:0000256" key="1">
    <source>
        <dbReference type="ARBA" id="ARBA00009993"/>
    </source>
</evidence>
<dbReference type="Proteomes" id="UP000095282">
    <property type="component" value="Unplaced"/>
</dbReference>
<protein>
    <recommendedName>
        <fullName evidence="3">Skp1-related protein</fullName>
    </recommendedName>
</protein>
<dbReference type="eggNOG" id="KOG1724">
    <property type="taxonomic scope" value="Eukaryota"/>
</dbReference>
<dbReference type="AlphaFoldDB" id="A0A1I7TN86"/>
<dbReference type="InterPro" id="IPR016897">
    <property type="entry name" value="SKP1"/>
</dbReference>
<keyword evidence="2 3" id="KW-0833">Ubl conjugation pathway</keyword>
<dbReference type="InterPro" id="IPR036296">
    <property type="entry name" value="SKP1-like_dim_sf"/>
</dbReference>
<feature type="domain" description="SKP1 component dimerisation" evidence="4">
    <location>
        <begin position="113"/>
        <end position="149"/>
    </location>
</feature>
<organism evidence="6 7">
    <name type="scientific">Caenorhabditis tropicalis</name>
    <dbReference type="NCBI Taxonomy" id="1561998"/>
    <lineage>
        <taxon>Eukaryota</taxon>
        <taxon>Metazoa</taxon>
        <taxon>Ecdysozoa</taxon>
        <taxon>Nematoda</taxon>
        <taxon>Chromadorea</taxon>
        <taxon>Rhabditida</taxon>
        <taxon>Rhabditina</taxon>
        <taxon>Rhabditomorpha</taxon>
        <taxon>Rhabditoidea</taxon>
        <taxon>Rhabditidae</taxon>
        <taxon>Peloderinae</taxon>
        <taxon>Caenorhabditis</taxon>
    </lineage>
</organism>
<evidence type="ECO:0000256" key="2">
    <source>
        <dbReference type="ARBA" id="ARBA00022786"/>
    </source>
</evidence>
<comment type="function">
    <text evidence="3">Probable essential component of SCF (SKP1-CUL1-F-box protein) E3 ubiquitin-protein ligase complexes, which mediate the ubiquitination and subsequent proteasomal degradation of target proteins. Regulates cell proliferation during embryonic and larval development.</text>
</comment>
<dbReference type="Pfam" id="PF01466">
    <property type="entry name" value="Skp1"/>
    <property type="match status" value="1"/>
</dbReference>
<reference evidence="7" key="1">
    <citation type="submission" date="2016-11" db="UniProtKB">
        <authorList>
            <consortium name="WormBaseParasite"/>
        </authorList>
    </citation>
    <scope>IDENTIFICATION</scope>
</reference>